<dbReference type="InterPro" id="IPR025851">
    <property type="entry name" value="SUKH-4"/>
</dbReference>
<evidence type="ECO:0000313" key="3">
    <source>
        <dbReference type="Proteomes" id="UP001221328"/>
    </source>
</evidence>
<gene>
    <name evidence="2" type="ORF">PO587_30515</name>
</gene>
<name>A0ABT5G2C3_9ACTN</name>
<proteinExistence type="predicted"/>
<keyword evidence="3" id="KW-1185">Reference proteome</keyword>
<organism evidence="2 3">
    <name type="scientific">Streptomyces gilvifuscus</name>
    <dbReference type="NCBI Taxonomy" id="1550617"/>
    <lineage>
        <taxon>Bacteria</taxon>
        <taxon>Bacillati</taxon>
        <taxon>Actinomycetota</taxon>
        <taxon>Actinomycetes</taxon>
        <taxon>Kitasatosporales</taxon>
        <taxon>Streptomycetaceae</taxon>
        <taxon>Streptomyces</taxon>
    </lineage>
</organism>
<feature type="compositionally biased region" description="Polar residues" evidence="1">
    <location>
        <begin position="66"/>
        <end position="77"/>
    </location>
</feature>
<evidence type="ECO:0000313" key="2">
    <source>
        <dbReference type="EMBL" id="MDC2958781.1"/>
    </source>
</evidence>
<protein>
    <submittedName>
        <fullName evidence="2">SUKH-4 family immunity protein</fullName>
    </submittedName>
</protein>
<accession>A0ABT5G2C3</accession>
<evidence type="ECO:0000256" key="1">
    <source>
        <dbReference type="SAM" id="MobiDB-lite"/>
    </source>
</evidence>
<reference evidence="2 3" key="1">
    <citation type="journal article" date="2015" name="Int. J. Syst. Evol. Microbiol.">
        <title>Streptomyces gilvifuscus sp. nov., an actinomycete that produces antibacterial compounds isolated from soil.</title>
        <authorList>
            <person name="Nguyen T.M."/>
            <person name="Kim J."/>
        </authorList>
    </citation>
    <scope>NUCLEOTIDE SEQUENCE [LARGE SCALE GENOMIC DNA]</scope>
    <source>
        <strain evidence="2 3">T113</strain>
    </source>
</reference>
<feature type="region of interest" description="Disordered" evidence="1">
    <location>
        <begin position="1"/>
        <end position="77"/>
    </location>
</feature>
<dbReference type="EMBL" id="JAQOSK010000013">
    <property type="protein sequence ID" value="MDC2958781.1"/>
    <property type="molecule type" value="Genomic_DNA"/>
</dbReference>
<sequence length="800" mass="87221">MADSINGPEHDRDGRPYNDAEPRGDQSPRNLAALTVRVIGRRRMLKQPAPENKQLSQRHLDRSRMPESNPQPEPLSTTQLSTHLVNWFREGCPGGSTLHVVSRGGSDGALQQVHAQVDGSIHLDAAGSDGEEVFRRILALAGVSEVDLTPHGWRRAAKRLVEGKLVLITNAWRAGRTRRSSQPSLVRGSVAERLALRGAPVVVDAGPRGPQRERPQRGVITLALDESPSDDGHGRLDALITVAMNSPAIRALALSEPRQVPIPVWNQLAEALGVPQSDEQSLRRLVDDFPDLLSLTDDQVSFVDESVPEEVRRTTSEEEHIRVHRHMTRWLREIAPQLRHPEGWERSGPVGWYAAHGLAMHAVQANDFEALLDDGEILANLPRGALIDAAHCAYDGSLFGSNPAADAVFLTMNGVMPSLQAEWASWLHLMATARGDTELGRSIETSGLRMPWKALWTHWCPPGGYHPSYLQPGPVYELFAVRWKGRPAVASTDVDDAVRIWDLATSELLAGPWADEDFPLRERGSLNWDTESAEGQPSSSDPGPTNLEELRAQDRSVEGPGEDYEFLPVALELGTIKVVGGVGGLLAVQTPDPECPPEMAALAGAPLLGNRTAAGPARPKHAPETTASDLAALFPDSPAVHIPADRIPAGLTDETARRVLMDAGLPTADGSGIAFRPSEADLLKELAWPAGVEQAEEAGPFFRLGDWMGGTIVVDGASGHVLRIPHGPDEDGLEGVLLAQNLDRFLIMLTHWITGLRILERLENSDEKHLLRQHIDDAIWEIDQEGARAGAWTYRLHNDL</sequence>
<dbReference type="RefSeq" id="WP_272177432.1">
    <property type="nucleotide sequence ID" value="NZ_JAQOSK010000013.1"/>
</dbReference>
<dbReference type="Proteomes" id="UP001221328">
    <property type="component" value="Unassembled WGS sequence"/>
</dbReference>
<comment type="caution">
    <text evidence="2">The sequence shown here is derived from an EMBL/GenBank/DDBJ whole genome shotgun (WGS) entry which is preliminary data.</text>
</comment>
<feature type="compositionally biased region" description="Basic and acidic residues" evidence="1">
    <location>
        <begin position="8"/>
        <end position="26"/>
    </location>
</feature>
<dbReference type="Pfam" id="PF14435">
    <property type="entry name" value="SUKH-4"/>
    <property type="match status" value="1"/>
</dbReference>